<dbReference type="STRING" id="13333.U5CSD2"/>
<dbReference type="PANTHER" id="PTHR34054">
    <property type="entry name" value="EXPRESSED PROTEIN"/>
    <property type="match status" value="1"/>
</dbReference>
<keyword evidence="2" id="KW-1133">Transmembrane helix</keyword>
<evidence type="ECO:0000256" key="1">
    <source>
        <dbReference type="SAM" id="MobiDB-lite"/>
    </source>
</evidence>
<name>U5CSD2_AMBTC</name>
<dbReference type="HOGENOM" id="CLU_853506_0_0_1"/>
<keyword evidence="4" id="KW-1185">Reference proteome</keyword>
<keyword evidence="2" id="KW-0812">Transmembrane</keyword>
<feature type="region of interest" description="Disordered" evidence="1">
    <location>
        <begin position="226"/>
        <end position="253"/>
    </location>
</feature>
<feature type="compositionally biased region" description="Polar residues" evidence="1">
    <location>
        <begin position="94"/>
        <end position="108"/>
    </location>
</feature>
<evidence type="ECO:0000313" key="3">
    <source>
        <dbReference type="EMBL" id="ERN16151.1"/>
    </source>
</evidence>
<reference evidence="4" key="1">
    <citation type="journal article" date="2013" name="Science">
        <title>The Amborella genome and the evolution of flowering plants.</title>
        <authorList>
            <consortium name="Amborella Genome Project"/>
        </authorList>
    </citation>
    <scope>NUCLEOTIDE SEQUENCE [LARGE SCALE GENOMIC DNA]</scope>
</reference>
<dbReference type="PANTHER" id="PTHR34054:SF2">
    <property type="entry name" value="EXPRESSED PROTEIN"/>
    <property type="match status" value="1"/>
</dbReference>
<dbReference type="KEGG" id="atr:18444449"/>
<keyword evidence="2" id="KW-0472">Membrane</keyword>
<sequence>MSSMNTFAAAITGIFAVFFLAIVAELYYVLWWRKRFREETAVSSISGDLSSESYQSQSKELLYFLCWKNQATAAATPVNSITAAFPATSPPQPDNFQHSSASPQSESDGSLCFTPPPLPESDDFLYFPPEMDPDLLRLHSLMGYPRVLFTIKEGSREDTESEDARSRKSKSRTKSLSDAFLESAIETPFSTPCSSPPFFTPLSSPARELAGKSVRTVRHADFNPENVIWQPDSGRRSPETFREPENLRNSVGDSLRAPENVLNMPGNSITVAVNLHELPGDDSKFSFPATLGEFAGDSNRSYVAITIDADRESASGNEVLSQSSIV</sequence>
<protein>
    <submittedName>
        <fullName evidence="3">Uncharacterized protein</fullName>
    </submittedName>
</protein>
<evidence type="ECO:0000313" key="4">
    <source>
        <dbReference type="Proteomes" id="UP000017836"/>
    </source>
</evidence>
<feature type="compositionally biased region" description="Basic and acidic residues" evidence="1">
    <location>
        <begin position="154"/>
        <end position="166"/>
    </location>
</feature>
<evidence type="ECO:0000256" key="2">
    <source>
        <dbReference type="SAM" id="Phobius"/>
    </source>
</evidence>
<dbReference type="InterPro" id="IPR045884">
    <property type="entry name" value="At5g59350-like"/>
</dbReference>
<organism evidence="3 4">
    <name type="scientific">Amborella trichopoda</name>
    <dbReference type="NCBI Taxonomy" id="13333"/>
    <lineage>
        <taxon>Eukaryota</taxon>
        <taxon>Viridiplantae</taxon>
        <taxon>Streptophyta</taxon>
        <taxon>Embryophyta</taxon>
        <taxon>Tracheophyta</taxon>
        <taxon>Spermatophyta</taxon>
        <taxon>Magnoliopsida</taxon>
        <taxon>Amborellales</taxon>
        <taxon>Amborellaceae</taxon>
        <taxon>Amborella</taxon>
    </lineage>
</organism>
<gene>
    <name evidence="3" type="ORF">AMTR_s00030p00218310</name>
</gene>
<accession>U5CSD2</accession>
<feature type="transmembrane region" description="Helical" evidence="2">
    <location>
        <begin position="6"/>
        <end position="30"/>
    </location>
</feature>
<dbReference type="Proteomes" id="UP000017836">
    <property type="component" value="Unassembled WGS sequence"/>
</dbReference>
<proteinExistence type="predicted"/>
<dbReference type="Gramene" id="ERN16151">
    <property type="protein sequence ID" value="ERN16151"/>
    <property type="gene ID" value="AMTR_s00030p00218310"/>
</dbReference>
<feature type="region of interest" description="Disordered" evidence="1">
    <location>
        <begin position="84"/>
        <end position="113"/>
    </location>
</feature>
<dbReference type="EMBL" id="KI392485">
    <property type="protein sequence ID" value="ERN16151.1"/>
    <property type="molecule type" value="Genomic_DNA"/>
</dbReference>
<dbReference type="AlphaFoldDB" id="U5CSD2"/>
<feature type="compositionally biased region" description="Basic and acidic residues" evidence="1">
    <location>
        <begin position="233"/>
        <end position="246"/>
    </location>
</feature>
<feature type="region of interest" description="Disordered" evidence="1">
    <location>
        <begin position="154"/>
        <end position="175"/>
    </location>
</feature>
<dbReference type="OrthoDB" id="1707227at2759"/>
<dbReference type="eggNOG" id="ENOG502S2HU">
    <property type="taxonomic scope" value="Eukaryota"/>
</dbReference>